<proteinExistence type="predicted"/>
<sequence length="285" mass="32609">MAINNTVYEFMERLDSGELKTKNGLLDYFARYPEIFGVYFPDYCPQTDERLIRAIEQYPAKADDISRAGQLLPEEIENVRDLYRGTTGIDADNDQHLFVGAFGSNAFVAGPKKDEVFYALEMLTPDTDNLRLVAAHETGHVVHHRMCAEASGQNWWRKVDWSHPLVTLLSEGGAIYLSKLAVPARGRPDYISFGALGEEGYGFYMANRKKLHESFLDDMKTGWNNEKDKEWFRLSGGTRHSFSRLGYYIADGFIEHRAELRGMDAALTDWDPMTLEEEFMDYLRG</sequence>
<dbReference type="RefSeq" id="WP_063180003.1">
    <property type="nucleotide sequence ID" value="NZ_LQNT01000009.1"/>
</dbReference>
<organism evidence="1 2">
    <name type="scientific">Bhargavaea cecembensis</name>
    <dbReference type="NCBI Taxonomy" id="394098"/>
    <lineage>
        <taxon>Bacteria</taxon>
        <taxon>Bacillati</taxon>
        <taxon>Bacillota</taxon>
        <taxon>Bacilli</taxon>
        <taxon>Bacillales</taxon>
        <taxon>Caryophanaceae</taxon>
        <taxon>Bhargavaea</taxon>
    </lineage>
</organism>
<reference evidence="1 2" key="1">
    <citation type="submission" date="2016-01" db="EMBL/GenBank/DDBJ databases">
        <title>Whole genome sequencing of Bhargavaea cecembensis T14.</title>
        <authorList>
            <person name="Hong K.W."/>
        </authorList>
    </citation>
    <scope>NUCLEOTIDE SEQUENCE [LARGE SCALE GENOMIC DNA]</scope>
    <source>
        <strain evidence="1 2">T14</strain>
    </source>
</reference>
<gene>
    <name evidence="1" type="ORF">AV656_06080</name>
</gene>
<evidence type="ECO:0000313" key="2">
    <source>
        <dbReference type="Proteomes" id="UP000076490"/>
    </source>
</evidence>
<dbReference type="Proteomes" id="UP000076490">
    <property type="component" value="Unassembled WGS sequence"/>
</dbReference>
<name>A0A161SLF2_9BACL</name>
<dbReference type="AlphaFoldDB" id="A0A161SLF2"/>
<evidence type="ECO:0008006" key="3">
    <source>
        <dbReference type="Google" id="ProtNLM"/>
    </source>
</evidence>
<dbReference type="EMBL" id="LQNT01000009">
    <property type="protein sequence ID" value="KZE38473.1"/>
    <property type="molecule type" value="Genomic_DNA"/>
</dbReference>
<dbReference type="OrthoDB" id="2433944at2"/>
<comment type="caution">
    <text evidence="1">The sequence shown here is derived from an EMBL/GenBank/DDBJ whole genome shotgun (WGS) entry which is preliminary data.</text>
</comment>
<evidence type="ECO:0000313" key="1">
    <source>
        <dbReference type="EMBL" id="KZE38473.1"/>
    </source>
</evidence>
<accession>A0A161SLF2</accession>
<protein>
    <recommendedName>
        <fullName evidence="3">Aminopeptidase</fullName>
    </recommendedName>
</protein>